<proteinExistence type="predicted"/>
<reference evidence="1 2" key="1">
    <citation type="submission" date="2014-06" db="EMBL/GenBank/DDBJ databases">
        <authorList>
            <person name="Swart Estienne"/>
        </authorList>
    </citation>
    <scope>NUCLEOTIDE SEQUENCE [LARGE SCALE GENOMIC DNA]</scope>
    <source>
        <strain evidence="1 2">130c</strain>
    </source>
</reference>
<dbReference type="Proteomes" id="UP000039865">
    <property type="component" value="Unassembled WGS sequence"/>
</dbReference>
<gene>
    <name evidence="1" type="primary">Contig1013.g1102</name>
    <name evidence="1" type="ORF">STYLEM_11446</name>
</gene>
<protein>
    <submittedName>
        <fullName evidence="1">Uncharacterized protein</fullName>
    </submittedName>
</protein>
<name>A0A078AJR9_STYLE</name>
<dbReference type="InParanoid" id="A0A078AJR9"/>
<dbReference type="AlphaFoldDB" id="A0A078AJR9"/>
<accession>A0A078AJR9</accession>
<organism evidence="1 2">
    <name type="scientific">Stylonychia lemnae</name>
    <name type="common">Ciliate</name>
    <dbReference type="NCBI Taxonomy" id="5949"/>
    <lineage>
        <taxon>Eukaryota</taxon>
        <taxon>Sar</taxon>
        <taxon>Alveolata</taxon>
        <taxon>Ciliophora</taxon>
        <taxon>Intramacronucleata</taxon>
        <taxon>Spirotrichea</taxon>
        <taxon>Stichotrichia</taxon>
        <taxon>Sporadotrichida</taxon>
        <taxon>Oxytrichidae</taxon>
        <taxon>Stylonychinae</taxon>
        <taxon>Stylonychia</taxon>
    </lineage>
</organism>
<dbReference type="EMBL" id="CCKQ01010890">
    <property type="protein sequence ID" value="CDW82414.1"/>
    <property type="molecule type" value="Genomic_DNA"/>
</dbReference>
<evidence type="ECO:0000313" key="2">
    <source>
        <dbReference type="Proteomes" id="UP000039865"/>
    </source>
</evidence>
<sequence length="343" mass="40361">MSMDFRMSQTIYNPSDHKWKTPAQIRSISLPNIPNKKYYTGLRIIEKIIEIKGAKKFKQRNVSTDQAVPILDLQNLKFEDAQKEFRRMTNTTHYAQVFGQKPKMQEDYEILKYKKFTDLQISTILKHQPCQFVESWLSLNDQQEFTGQLYLTLRDIYTVIRNQQPPKSLASVDYVHSKQDANAKAPRYDKLILQHKGKKPVQQKRIDIQQELSILKRLNLSLNRKNNNMKYQFAEPIIDPKQFKQNFFQGCGNITAYCELNDPKITDYQETFKGKQIYSKFDEGKKDFNTSCCIGGVIPDPAFMSKTTQKFENYKNELKTITQRFLRTAQETMDNRSMQANQR</sequence>
<evidence type="ECO:0000313" key="1">
    <source>
        <dbReference type="EMBL" id="CDW82414.1"/>
    </source>
</evidence>
<keyword evidence="2" id="KW-1185">Reference proteome</keyword>